<proteinExistence type="predicted"/>
<evidence type="ECO:0000313" key="1">
    <source>
        <dbReference type="EMBL" id="MCP2729395.1"/>
    </source>
</evidence>
<evidence type="ECO:0000313" key="2">
    <source>
        <dbReference type="Proteomes" id="UP001204953"/>
    </source>
</evidence>
<dbReference type="EMBL" id="JAMZMM010000112">
    <property type="protein sequence ID" value="MCP2729395.1"/>
    <property type="molecule type" value="Genomic_DNA"/>
</dbReference>
<name>A0AAE3GRH6_9CYAN</name>
<protein>
    <submittedName>
        <fullName evidence="1">Uncharacterized protein</fullName>
    </submittedName>
</protein>
<comment type="caution">
    <text evidence="1">The sequence shown here is derived from an EMBL/GenBank/DDBJ whole genome shotgun (WGS) entry which is preliminary data.</text>
</comment>
<organism evidence="1 2">
    <name type="scientific">Limnofasciculus baicalensis BBK-W-15</name>
    <dbReference type="NCBI Taxonomy" id="2699891"/>
    <lineage>
        <taxon>Bacteria</taxon>
        <taxon>Bacillati</taxon>
        <taxon>Cyanobacteriota</taxon>
        <taxon>Cyanophyceae</taxon>
        <taxon>Coleofasciculales</taxon>
        <taxon>Coleofasciculaceae</taxon>
        <taxon>Limnofasciculus</taxon>
        <taxon>Limnofasciculus baicalensis</taxon>
    </lineage>
</organism>
<accession>A0AAE3GRH6</accession>
<sequence length="45" mass="5083">MTNEKAQQIIAQAKEEKWEELDIAGMDLEVLPPEIGETGKVRTKN</sequence>
<gene>
    <name evidence="1" type="ORF">NJ959_13125</name>
</gene>
<dbReference type="Proteomes" id="UP001204953">
    <property type="component" value="Unassembled WGS sequence"/>
</dbReference>
<keyword evidence="2" id="KW-1185">Reference proteome</keyword>
<dbReference type="AlphaFoldDB" id="A0AAE3GRH6"/>
<reference evidence="1" key="1">
    <citation type="submission" date="2022-06" db="EMBL/GenBank/DDBJ databases">
        <title>New cyanobacteria of genus Symplocastrum in benthos of Lake Baikal.</title>
        <authorList>
            <person name="Sorokovikova E."/>
            <person name="Tikhonova I."/>
            <person name="Krasnopeev A."/>
            <person name="Evseev P."/>
            <person name="Gladkikh A."/>
            <person name="Belykh O."/>
        </authorList>
    </citation>
    <scope>NUCLEOTIDE SEQUENCE</scope>
    <source>
        <strain evidence="1">BBK-W-15</strain>
    </source>
</reference>
<dbReference type="RefSeq" id="WP_254012180.1">
    <property type="nucleotide sequence ID" value="NZ_JAMZMM010000112.1"/>
</dbReference>